<evidence type="ECO:0000313" key="2">
    <source>
        <dbReference type="EMBL" id="PYH66149.1"/>
    </source>
</evidence>
<dbReference type="Proteomes" id="UP000248405">
    <property type="component" value="Unassembled WGS sequence"/>
</dbReference>
<reference evidence="2" key="1">
    <citation type="submission" date="2016-12" db="EMBL/GenBank/DDBJ databases">
        <title>The genomes of Aspergillus section Nigri reveals drivers in fungal speciation.</title>
        <authorList>
            <consortium name="DOE Joint Genome Institute"/>
            <person name="Vesth T.C."/>
            <person name="Nybo J."/>
            <person name="Theobald S."/>
            <person name="Brandl J."/>
            <person name="Frisvad J.C."/>
            <person name="Nielsen K.F."/>
            <person name="Lyhne E.K."/>
            <person name="Kogle M.E."/>
            <person name="Kuo A."/>
            <person name="Riley R."/>
            <person name="Clum A."/>
            <person name="Nolan M."/>
            <person name="Lipzen A."/>
            <person name="Salamov A."/>
            <person name="Henrissat B."/>
            <person name="Wiebenga A."/>
            <person name="De Vries R.P."/>
            <person name="Grigoriev I.V."/>
            <person name="Mortensen U.H."/>
            <person name="Andersen M.R."/>
            <person name="Baker S.E."/>
        </authorList>
    </citation>
    <scope>NUCLEOTIDE SEQUENCE [LARGE SCALE GENOMIC DNA]</scope>
    <source>
        <strain evidence="2">CBS 113365</strain>
    </source>
</reference>
<evidence type="ECO:0000313" key="3">
    <source>
        <dbReference type="Proteomes" id="UP000248405"/>
    </source>
</evidence>
<accession>A0A319B0Y6</accession>
<sequence>MKNDPPQFTRWNVQLSIAFLLQFQLSAIHSFDPVPLPGPSVSLRSLIAWLNPSACRRRHGYGPWSVSGPFGMATSRVYCQCSFAILTNPPPILPVFLQFFPHE</sequence>
<dbReference type="RefSeq" id="XP_025559943.1">
    <property type="nucleotide sequence ID" value="XM_025707329.1"/>
</dbReference>
<proteinExistence type="predicted"/>
<feature type="signal peptide" evidence="1">
    <location>
        <begin position="1"/>
        <end position="30"/>
    </location>
</feature>
<feature type="chain" id="PRO_5016397860" description="Secreted protein" evidence="1">
    <location>
        <begin position="31"/>
        <end position="103"/>
    </location>
</feature>
<organism evidence="2 3">
    <name type="scientific">Aspergillus vadensis (strain CBS 113365 / IMI 142717 / IBT 24658)</name>
    <dbReference type="NCBI Taxonomy" id="1448311"/>
    <lineage>
        <taxon>Eukaryota</taxon>
        <taxon>Fungi</taxon>
        <taxon>Dikarya</taxon>
        <taxon>Ascomycota</taxon>
        <taxon>Pezizomycotina</taxon>
        <taxon>Eurotiomycetes</taxon>
        <taxon>Eurotiomycetidae</taxon>
        <taxon>Eurotiales</taxon>
        <taxon>Aspergillaceae</taxon>
        <taxon>Aspergillus</taxon>
        <taxon>Aspergillus subgen. Circumdati</taxon>
    </lineage>
</organism>
<evidence type="ECO:0008006" key="4">
    <source>
        <dbReference type="Google" id="ProtNLM"/>
    </source>
</evidence>
<dbReference type="AlphaFoldDB" id="A0A319B0Y6"/>
<keyword evidence="1" id="KW-0732">Signal</keyword>
<dbReference type="EMBL" id="KZ821635">
    <property type="protein sequence ID" value="PYH66149.1"/>
    <property type="molecule type" value="Genomic_DNA"/>
</dbReference>
<dbReference type="GeneID" id="37211921"/>
<keyword evidence="3" id="KW-1185">Reference proteome</keyword>
<name>A0A319B0Y6_ASPVC</name>
<evidence type="ECO:0000256" key="1">
    <source>
        <dbReference type="SAM" id="SignalP"/>
    </source>
</evidence>
<protein>
    <recommendedName>
        <fullName evidence="4">Secreted protein</fullName>
    </recommendedName>
</protein>
<gene>
    <name evidence="2" type="ORF">BO88DRAFT_407084</name>
</gene>